<feature type="chain" id="PRO_5046378423" description="DUF3558 domain-containing protein" evidence="1">
    <location>
        <begin position="24"/>
        <end position="204"/>
    </location>
</feature>
<dbReference type="EMBL" id="BAAAQR010000020">
    <property type="protein sequence ID" value="GAA2156452.1"/>
    <property type="molecule type" value="Genomic_DNA"/>
</dbReference>
<gene>
    <name evidence="2" type="ORF">GCM10009844_44720</name>
</gene>
<dbReference type="Proteomes" id="UP001501771">
    <property type="component" value="Unassembled WGS sequence"/>
</dbReference>
<dbReference type="PROSITE" id="PS51257">
    <property type="entry name" value="PROKAR_LIPOPROTEIN"/>
    <property type="match status" value="1"/>
</dbReference>
<keyword evidence="3" id="KW-1185">Reference proteome</keyword>
<proteinExistence type="predicted"/>
<evidence type="ECO:0000256" key="1">
    <source>
        <dbReference type="SAM" id="SignalP"/>
    </source>
</evidence>
<dbReference type="RefSeq" id="WP_344158089.1">
    <property type="nucleotide sequence ID" value="NZ_BAAAQR010000020.1"/>
</dbReference>
<sequence>MLARRPRLAVALLLPLLLLTACTDDGSAPTTAPSAPPTPLESLSTRDLAVARVSFCPMVPPDAVKTALGAEPAASTAYDNGDPAWVTREVKDVAHEYGCVWRAKGGASARAWVFAPPITRARAQDLVRSSVRRGCAKVAGPDFGAPSVTTRCRTPKGGVQEGHFGLFGDAWLSCTLGARAKQDRADLAERASRWCAAVVTAAGS</sequence>
<name>A0ABP5LYD4_9ACTN</name>
<evidence type="ECO:0008006" key="4">
    <source>
        <dbReference type="Google" id="ProtNLM"/>
    </source>
</evidence>
<accession>A0ABP5LYD4</accession>
<evidence type="ECO:0000313" key="2">
    <source>
        <dbReference type="EMBL" id="GAA2156452.1"/>
    </source>
</evidence>
<keyword evidence="1" id="KW-0732">Signal</keyword>
<protein>
    <recommendedName>
        <fullName evidence="4">DUF3558 domain-containing protein</fullName>
    </recommendedName>
</protein>
<comment type="caution">
    <text evidence="2">The sequence shown here is derived from an EMBL/GenBank/DDBJ whole genome shotgun (WGS) entry which is preliminary data.</text>
</comment>
<organism evidence="2 3">
    <name type="scientific">Nocardioides koreensis</name>
    <dbReference type="NCBI Taxonomy" id="433651"/>
    <lineage>
        <taxon>Bacteria</taxon>
        <taxon>Bacillati</taxon>
        <taxon>Actinomycetota</taxon>
        <taxon>Actinomycetes</taxon>
        <taxon>Propionibacteriales</taxon>
        <taxon>Nocardioidaceae</taxon>
        <taxon>Nocardioides</taxon>
    </lineage>
</organism>
<reference evidence="3" key="1">
    <citation type="journal article" date="2019" name="Int. J. Syst. Evol. Microbiol.">
        <title>The Global Catalogue of Microorganisms (GCM) 10K type strain sequencing project: providing services to taxonomists for standard genome sequencing and annotation.</title>
        <authorList>
            <consortium name="The Broad Institute Genomics Platform"/>
            <consortium name="The Broad Institute Genome Sequencing Center for Infectious Disease"/>
            <person name="Wu L."/>
            <person name="Ma J."/>
        </authorList>
    </citation>
    <scope>NUCLEOTIDE SEQUENCE [LARGE SCALE GENOMIC DNA]</scope>
    <source>
        <strain evidence="3">JCM 16022</strain>
    </source>
</reference>
<evidence type="ECO:0000313" key="3">
    <source>
        <dbReference type="Proteomes" id="UP001501771"/>
    </source>
</evidence>
<feature type="signal peptide" evidence="1">
    <location>
        <begin position="1"/>
        <end position="23"/>
    </location>
</feature>